<evidence type="ECO:0000313" key="2">
    <source>
        <dbReference type="Proteomes" id="UP000818029"/>
    </source>
</evidence>
<dbReference type="PaxDb" id="3635-A0A1U8PVF3"/>
<gene>
    <name evidence="3" type="primary">LOC107963048</name>
</gene>
<dbReference type="InterPro" id="IPR056924">
    <property type="entry name" value="SH3_Tf2-1"/>
</dbReference>
<dbReference type="PANTHER" id="PTHR46148">
    <property type="entry name" value="CHROMO DOMAIN-CONTAINING PROTEIN"/>
    <property type="match status" value="1"/>
</dbReference>
<proteinExistence type="predicted"/>
<feature type="domain" description="Tf2-1-like SH3-like" evidence="1">
    <location>
        <begin position="56"/>
        <end position="99"/>
    </location>
</feature>
<reference evidence="3" key="2">
    <citation type="submission" date="2025-08" db="UniProtKB">
        <authorList>
            <consortium name="RefSeq"/>
        </authorList>
    </citation>
    <scope>IDENTIFICATION</scope>
</reference>
<dbReference type="Pfam" id="PF24626">
    <property type="entry name" value="SH3_Tf2-1"/>
    <property type="match status" value="1"/>
</dbReference>
<reference evidence="2" key="1">
    <citation type="journal article" date="2020" name="Nat. Genet.">
        <title>Genomic diversifications of five Gossypium allopolyploid species and their impact on cotton improvement.</title>
        <authorList>
            <person name="Chen Z.J."/>
            <person name="Sreedasyam A."/>
            <person name="Ando A."/>
            <person name="Song Q."/>
            <person name="De Santiago L.M."/>
            <person name="Hulse-Kemp A.M."/>
            <person name="Ding M."/>
            <person name="Ye W."/>
            <person name="Kirkbride R.C."/>
            <person name="Jenkins J."/>
            <person name="Plott C."/>
            <person name="Lovell J."/>
            <person name="Lin Y.M."/>
            <person name="Vaughn R."/>
            <person name="Liu B."/>
            <person name="Simpson S."/>
            <person name="Scheffler B.E."/>
            <person name="Wen L."/>
            <person name="Saski C.A."/>
            <person name="Grover C.E."/>
            <person name="Hu G."/>
            <person name="Conover J.L."/>
            <person name="Carlson J.W."/>
            <person name="Shu S."/>
            <person name="Boston L.B."/>
            <person name="Williams M."/>
            <person name="Peterson D.G."/>
            <person name="McGee K."/>
            <person name="Jones D.C."/>
            <person name="Wendel J.F."/>
            <person name="Stelly D.M."/>
            <person name="Grimwood J."/>
            <person name="Schmutz J."/>
        </authorList>
    </citation>
    <scope>NUCLEOTIDE SEQUENCE [LARGE SCALE GENOMIC DNA]</scope>
    <source>
        <strain evidence="2">cv. TM-1</strain>
    </source>
</reference>
<sequence>MAPYKALYRRKCYTPLCWTKLGKRKVLGLDLVQETHSFLEGISIEESSEVWVDGQVEPRFIGPYQILRKTGPVAYQFELPLKLDRIHDIFHVSVLIQYRSDPSHIIPIEEIEVRLDLTFKKELAQILDQEVKVLRRKLVRLVKSRLGIGGLYW</sequence>
<accession>A0A1U8PVF3</accession>
<dbReference type="AlphaFoldDB" id="A0A1U8PVF3"/>
<dbReference type="RefSeq" id="XP_016755137.1">
    <property type="nucleotide sequence ID" value="XM_016899648.1"/>
</dbReference>
<evidence type="ECO:0000259" key="1">
    <source>
        <dbReference type="Pfam" id="PF24626"/>
    </source>
</evidence>
<organism evidence="2 3">
    <name type="scientific">Gossypium hirsutum</name>
    <name type="common">Upland cotton</name>
    <name type="synonym">Gossypium mexicanum</name>
    <dbReference type="NCBI Taxonomy" id="3635"/>
    <lineage>
        <taxon>Eukaryota</taxon>
        <taxon>Viridiplantae</taxon>
        <taxon>Streptophyta</taxon>
        <taxon>Embryophyta</taxon>
        <taxon>Tracheophyta</taxon>
        <taxon>Spermatophyta</taxon>
        <taxon>Magnoliopsida</taxon>
        <taxon>eudicotyledons</taxon>
        <taxon>Gunneridae</taxon>
        <taxon>Pentapetalae</taxon>
        <taxon>rosids</taxon>
        <taxon>malvids</taxon>
        <taxon>Malvales</taxon>
        <taxon>Malvaceae</taxon>
        <taxon>Malvoideae</taxon>
        <taxon>Gossypium</taxon>
    </lineage>
</organism>
<keyword evidence="2" id="KW-1185">Reference proteome</keyword>
<name>A0A1U8PVF3_GOSHI</name>
<protein>
    <recommendedName>
        <fullName evidence="1">Tf2-1-like SH3-like domain-containing protein</fullName>
    </recommendedName>
</protein>
<evidence type="ECO:0000313" key="3">
    <source>
        <dbReference type="RefSeq" id="XP_016755137.1"/>
    </source>
</evidence>
<dbReference type="PANTHER" id="PTHR46148:SF44">
    <property type="entry name" value="GAG-POL POLYPROTEIN"/>
    <property type="match status" value="1"/>
</dbReference>
<dbReference type="Proteomes" id="UP000818029">
    <property type="component" value="Chromosome A06"/>
</dbReference>
<dbReference type="GeneID" id="107963048"/>
<dbReference type="KEGG" id="ghi:107963048"/>